<protein>
    <submittedName>
        <fullName evidence="5">Glycosyltransferase family 2 protein</fullName>
    </submittedName>
</protein>
<keyword evidence="6" id="KW-1185">Reference proteome</keyword>
<gene>
    <name evidence="5" type="ORF">JKP34_16340</name>
</gene>
<proteinExistence type="inferred from homology"/>
<evidence type="ECO:0000259" key="4">
    <source>
        <dbReference type="Pfam" id="PF00535"/>
    </source>
</evidence>
<dbReference type="Proteomes" id="UP000642920">
    <property type="component" value="Unassembled WGS sequence"/>
</dbReference>
<dbReference type="SUPFAM" id="SSF53448">
    <property type="entry name" value="Nucleotide-diphospho-sugar transferases"/>
    <property type="match status" value="1"/>
</dbReference>
<evidence type="ECO:0000256" key="3">
    <source>
        <dbReference type="ARBA" id="ARBA00022679"/>
    </source>
</evidence>
<dbReference type="RefSeq" id="WP_201923803.1">
    <property type="nucleotide sequence ID" value="NZ_JAERQG010000004.1"/>
</dbReference>
<dbReference type="GO" id="GO:0016757">
    <property type="term" value="F:glycosyltransferase activity"/>
    <property type="evidence" value="ECO:0007669"/>
    <property type="project" value="UniProtKB-KW"/>
</dbReference>
<sequence>MEQPLISIISVHYNQLELTRAFLESLRLLTYKNIEIIVIDNGSTKEPVKPLIKDFPEVQFIVNQENLGFAGGNNLGIKVAKGDYLLFLNNDTEPAPDFIDPLLKVFRENELVGMASPKIIYHGTNKIQFVGSGSINPYTGRSFREYFKEEDNNDFNFSKPTEMLHGAALMVRREVIEKIGLMPEVYFLYYEEVDWCSSAKKLGYELWIVASSVVYHKESMSIGKNSPFKTYYMTRGRILYLRRNTEGLKKLSWIVFYVALTIPKNLLNYLLMRDFKNLKSFIRGVRWNLTNKTSVN</sequence>
<evidence type="ECO:0000256" key="1">
    <source>
        <dbReference type="ARBA" id="ARBA00006739"/>
    </source>
</evidence>
<evidence type="ECO:0000313" key="5">
    <source>
        <dbReference type="EMBL" id="MBL0766839.1"/>
    </source>
</evidence>
<evidence type="ECO:0000313" key="6">
    <source>
        <dbReference type="Proteomes" id="UP000642920"/>
    </source>
</evidence>
<dbReference type="Pfam" id="PF00535">
    <property type="entry name" value="Glycos_transf_2"/>
    <property type="match status" value="1"/>
</dbReference>
<dbReference type="InterPro" id="IPR001173">
    <property type="entry name" value="Glyco_trans_2-like"/>
</dbReference>
<dbReference type="PANTHER" id="PTHR43179:SF12">
    <property type="entry name" value="GALACTOFURANOSYLTRANSFERASE GLFT2"/>
    <property type="match status" value="1"/>
</dbReference>
<organism evidence="5 6">
    <name type="scientific">Marivirga atlantica</name>
    <dbReference type="NCBI Taxonomy" id="1548457"/>
    <lineage>
        <taxon>Bacteria</taxon>
        <taxon>Pseudomonadati</taxon>
        <taxon>Bacteroidota</taxon>
        <taxon>Cytophagia</taxon>
        <taxon>Cytophagales</taxon>
        <taxon>Marivirgaceae</taxon>
        <taxon>Marivirga</taxon>
    </lineage>
</organism>
<feature type="domain" description="Glycosyltransferase 2-like" evidence="4">
    <location>
        <begin position="7"/>
        <end position="180"/>
    </location>
</feature>
<dbReference type="EMBL" id="JAERQG010000004">
    <property type="protein sequence ID" value="MBL0766839.1"/>
    <property type="molecule type" value="Genomic_DNA"/>
</dbReference>
<evidence type="ECO:0000256" key="2">
    <source>
        <dbReference type="ARBA" id="ARBA00022676"/>
    </source>
</evidence>
<name>A0A937AJW1_9BACT</name>
<keyword evidence="2" id="KW-0328">Glycosyltransferase</keyword>
<reference evidence="5" key="1">
    <citation type="submission" date="2021-01" db="EMBL/GenBank/DDBJ databases">
        <title>Marivirga sp. nov., isolated from intertidal surface sediments.</title>
        <authorList>
            <person name="Zhang M."/>
        </authorList>
    </citation>
    <scope>NUCLEOTIDE SEQUENCE</scope>
    <source>
        <strain evidence="5">SM1354</strain>
    </source>
</reference>
<dbReference type="Gene3D" id="3.90.550.10">
    <property type="entry name" value="Spore Coat Polysaccharide Biosynthesis Protein SpsA, Chain A"/>
    <property type="match status" value="1"/>
</dbReference>
<comment type="similarity">
    <text evidence="1">Belongs to the glycosyltransferase 2 family.</text>
</comment>
<dbReference type="InterPro" id="IPR029044">
    <property type="entry name" value="Nucleotide-diphossugar_trans"/>
</dbReference>
<dbReference type="AlphaFoldDB" id="A0A937AJW1"/>
<dbReference type="PANTHER" id="PTHR43179">
    <property type="entry name" value="RHAMNOSYLTRANSFERASE WBBL"/>
    <property type="match status" value="1"/>
</dbReference>
<dbReference type="CDD" id="cd04186">
    <property type="entry name" value="GT_2_like_c"/>
    <property type="match status" value="1"/>
</dbReference>
<keyword evidence="3" id="KW-0808">Transferase</keyword>
<comment type="caution">
    <text evidence="5">The sequence shown here is derived from an EMBL/GenBank/DDBJ whole genome shotgun (WGS) entry which is preliminary data.</text>
</comment>
<accession>A0A937AJW1</accession>